<dbReference type="OrthoDB" id="9795011at2"/>
<sequence>MTNPASGRKIQAARNDVTILAAAKEVFLADKRAPVSAVAERAGVGISALYRRYPGKEDLLRKLCHDGLRTFIGEAERATAEPDDWAAFETFLHGVVEADVHSLTVHLAGTFTPTDEMTADAVLAGELASALFERARPRMRAEAVPADLTMLLEMCAAVRVPDPGRTTSLRRRYLAMLLDGLRAGPALPGPAPTRIEVDWRWLRTPGSSSSE</sequence>
<gene>
    <name evidence="6" type="ORF">CLV67_1154</name>
</gene>
<name>A0A2T0K3P5_9ACTN</name>
<dbReference type="PROSITE" id="PS50977">
    <property type="entry name" value="HTH_TETR_2"/>
    <property type="match status" value="1"/>
</dbReference>
<dbReference type="PANTHER" id="PTHR30055">
    <property type="entry name" value="HTH-TYPE TRANSCRIPTIONAL REGULATOR RUTR"/>
    <property type="match status" value="1"/>
</dbReference>
<feature type="domain" description="HTH tetR-type" evidence="5">
    <location>
        <begin position="13"/>
        <end position="71"/>
    </location>
</feature>
<protein>
    <submittedName>
        <fullName evidence="6">TetR family transcriptional regulator</fullName>
    </submittedName>
</protein>
<keyword evidence="3" id="KW-0804">Transcription</keyword>
<evidence type="ECO:0000313" key="6">
    <source>
        <dbReference type="EMBL" id="PRX17512.1"/>
    </source>
</evidence>
<evidence type="ECO:0000313" key="7">
    <source>
        <dbReference type="Proteomes" id="UP000239415"/>
    </source>
</evidence>
<dbReference type="AlphaFoldDB" id="A0A2T0K3P5"/>
<evidence type="ECO:0000259" key="5">
    <source>
        <dbReference type="PROSITE" id="PS50977"/>
    </source>
</evidence>
<dbReference type="RefSeq" id="WP_106324776.1">
    <property type="nucleotide sequence ID" value="NZ_BOMO01000142.1"/>
</dbReference>
<dbReference type="GO" id="GO:0003700">
    <property type="term" value="F:DNA-binding transcription factor activity"/>
    <property type="evidence" value="ECO:0007669"/>
    <property type="project" value="TreeGrafter"/>
</dbReference>
<dbReference type="InterPro" id="IPR050109">
    <property type="entry name" value="HTH-type_TetR-like_transc_reg"/>
</dbReference>
<evidence type="ECO:0000256" key="4">
    <source>
        <dbReference type="PROSITE-ProRule" id="PRU00335"/>
    </source>
</evidence>
<evidence type="ECO:0000256" key="2">
    <source>
        <dbReference type="ARBA" id="ARBA00023125"/>
    </source>
</evidence>
<dbReference type="Proteomes" id="UP000239415">
    <property type="component" value="Unassembled WGS sequence"/>
</dbReference>
<dbReference type="InterPro" id="IPR009057">
    <property type="entry name" value="Homeodomain-like_sf"/>
</dbReference>
<dbReference type="EMBL" id="PVMZ01000015">
    <property type="protein sequence ID" value="PRX17512.1"/>
    <property type="molecule type" value="Genomic_DNA"/>
</dbReference>
<dbReference type="Gene3D" id="1.10.357.10">
    <property type="entry name" value="Tetracycline Repressor, domain 2"/>
    <property type="match status" value="1"/>
</dbReference>
<dbReference type="PANTHER" id="PTHR30055:SF234">
    <property type="entry name" value="HTH-TYPE TRANSCRIPTIONAL REGULATOR BETI"/>
    <property type="match status" value="1"/>
</dbReference>
<keyword evidence="1" id="KW-0805">Transcription regulation</keyword>
<accession>A0A2T0K3P5</accession>
<proteinExistence type="predicted"/>
<dbReference type="InterPro" id="IPR036271">
    <property type="entry name" value="Tet_transcr_reg_TetR-rel_C_sf"/>
</dbReference>
<organism evidence="6 7">
    <name type="scientific">Actinoplanes italicus</name>
    <dbReference type="NCBI Taxonomy" id="113567"/>
    <lineage>
        <taxon>Bacteria</taxon>
        <taxon>Bacillati</taxon>
        <taxon>Actinomycetota</taxon>
        <taxon>Actinomycetes</taxon>
        <taxon>Micromonosporales</taxon>
        <taxon>Micromonosporaceae</taxon>
        <taxon>Actinoplanes</taxon>
    </lineage>
</organism>
<evidence type="ECO:0000256" key="1">
    <source>
        <dbReference type="ARBA" id="ARBA00023015"/>
    </source>
</evidence>
<comment type="caution">
    <text evidence="6">The sequence shown here is derived from an EMBL/GenBank/DDBJ whole genome shotgun (WGS) entry which is preliminary data.</text>
</comment>
<keyword evidence="2 4" id="KW-0238">DNA-binding</keyword>
<dbReference type="GO" id="GO:0000976">
    <property type="term" value="F:transcription cis-regulatory region binding"/>
    <property type="evidence" value="ECO:0007669"/>
    <property type="project" value="TreeGrafter"/>
</dbReference>
<dbReference type="Pfam" id="PF00440">
    <property type="entry name" value="TetR_N"/>
    <property type="match status" value="1"/>
</dbReference>
<keyword evidence="7" id="KW-1185">Reference proteome</keyword>
<reference evidence="6 7" key="1">
    <citation type="submission" date="2018-03" db="EMBL/GenBank/DDBJ databases">
        <title>Genomic Encyclopedia of Archaeal and Bacterial Type Strains, Phase II (KMG-II): from individual species to whole genera.</title>
        <authorList>
            <person name="Goeker M."/>
        </authorList>
    </citation>
    <scope>NUCLEOTIDE SEQUENCE [LARGE SCALE GENOMIC DNA]</scope>
    <source>
        <strain evidence="6 7">DSM 43146</strain>
    </source>
</reference>
<dbReference type="SUPFAM" id="SSF46689">
    <property type="entry name" value="Homeodomain-like"/>
    <property type="match status" value="1"/>
</dbReference>
<dbReference type="SUPFAM" id="SSF48498">
    <property type="entry name" value="Tetracyclin repressor-like, C-terminal domain"/>
    <property type="match status" value="1"/>
</dbReference>
<dbReference type="InterPro" id="IPR001647">
    <property type="entry name" value="HTH_TetR"/>
</dbReference>
<evidence type="ECO:0000256" key="3">
    <source>
        <dbReference type="ARBA" id="ARBA00023163"/>
    </source>
</evidence>
<feature type="DNA-binding region" description="H-T-H motif" evidence="4">
    <location>
        <begin position="34"/>
        <end position="53"/>
    </location>
</feature>